<accession>A0AA97NU19</accession>
<gene>
    <name evidence="1" type="ORF">OOU_Y34scaffold00664g2</name>
</gene>
<dbReference type="AlphaFoldDB" id="A0AA97NU19"/>
<protein>
    <submittedName>
        <fullName evidence="1">Uncharacterized protein</fullName>
    </submittedName>
</protein>
<reference evidence="1" key="1">
    <citation type="journal article" date="2012" name="PLoS Genet.">
        <title>Comparative analysis of the genomes of two field isolates of the rice blast fungus Magnaporthe oryzae.</title>
        <authorList>
            <person name="Xue M."/>
            <person name="Yang J."/>
            <person name="Li Z."/>
            <person name="Hu S."/>
            <person name="Yao N."/>
            <person name="Dean R.A."/>
            <person name="Zhao W."/>
            <person name="Shen M."/>
            <person name="Zhang H."/>
            <person name="Li C."/>
            <person name="Liu L."/>
            <person name="Cao L."/>
            <person name="Xu X."/>
            <person name="Xing Y."/>
            <person name="Hsiang T."/>
            <person name="Zhang Z."/>
            <person name="Xu J.R."/>
            <person name="Peng Y.L."/>
        </authorList>
    </citation>
    <scope>NUCLEOTIDE SEQUENCE</scope>
    <source>
        <strain evidence="1">Y34</strain>
    </source>
</reference>
<dbReference type="EMBL" id="JH793919">
    <property type="protein sequence ID" value="ELQ36399.1"/>
    <property type="molecule type" value="Genomic_DNA"/>
</dbReference>
<organism evidence="1">
    <name type="scientific">Pyricularia oryzae (strain Y34)</name>
    <name type="common">Rice blast fungus</name>
    <name type="synonym">Magnaporthe oryzae</name>
    <dbReference type="NCBI Taxonomy" id="1143189"/>
    <lineage>
        <taxon>Eukaryota</taxon>
        <taxon>Fungi</taxon>
        <taxon>Dikarya</taxon>
        <taxon>Ascomycota</taxon>
        <taxon>Pezizomycotina</taxon>
        <taxon>Sordariomycetes</taxon>
        <taxon>Sordariomycetidae</taxon>
        <taxon>Magnaporthales</taxon>
        <taxon>Pyriculariaceae</taxon>
        <taxon>Pyricularia</taxon>
    </lineage>
</organism>
<dbReference type="Proteomes" id="UP000011086">
    <property type="component" value="Unassembled WGS sequence"/>
</dbReference>
<name>A0AA97NU19_PYRO3</name>
<proteinExistence type="predicted"/>
<evidence type="ECO:0000313" key="1">
    <source>
        <dbReference type="EMBL" id="ELQ36399.1"/>
    </source>
</evidence>
<sequence>MPIDPVVVVKAFRPRIAGHINIDKAVRMSVPFKTCSILWCSVYKPRCWNLDQTSACELRVAVGLLPRLAI</sequence>